<protein>
    <submittedName>
        <fullName evidence="1">Uncharacterized protein</fullName>
    </submittedName>
</protein>
<dbReference type="EMBL" id="CM023470">
    <property type="protein sequence ID" value="KAH7980153.1"/>
    <property type="molecule type" value="Genomic_DNA"/>
</dbReference>
<comment type="caution">
    <text evidence="1">The sequence shown here is derived from an EMBL/GenBank/DDBJ whole genome shotgun (WGS) entry which is preliminary data.</text>
</comment>
<evidence type="ECO:0000313" key="2">
    <source>
        <dbReference type="Proteomes" id="UP000821865"/>
    </source>
</evidence>
<reference evidence="1" key="1">
    <citation type="submission" date="2020-05" db="EMBL/GenBank/DDBJ databases">
        <title>Large-scale comparative analyses of tick genomes elucidate their genetic diversity and vector capacities.</title>
        <authorList>
            <person name="Jia N."/>
            <person name="Wang J."/>
            <person name="Shi W."/>
            <person name="Du L."/>
            <person name="Sun Y."/>
            <person name="Zhan W."/>
            <person name="Jiang J."/>
            <person name="Wang Q."/>
            <person name="Zhang B."/>
            <person name="Ji P."/>
            <person name="Sakyi L.B."/>
            <person name="Cui X."/>
            <person name="Yuan T."/>
            <person name="Jiang B."/>
            <person name="Yang W."/>
            <person name="Lam T.T.-Y."/>
            <person name="Chang Q."/>
            <person name="Ding S."/>
            <person name="Wang X."/>
            <person name="Zhu J."/>
            <person name="Ruan X."/>
            <person name="Zhao L."/>
            <person name="Wei J."/>
            <person name="Que T."/>
            <person name="Du C."/>
            <person name="Cheng J."/>
            <person name="Dai P."/>
            <person name="Han X."/>
            <person name="Huang E."/>
            <person name="Gao Y."/>
            <person name="Liu J."/>
            <person name="Shao H."/>
            <person name="Ye R."/>
            <person name="Li L."/>
            <person name="Wei W."/>
            <person name="Wang X."/>
            <person name="Wang C."/>
            <person name="Yang T."/>
            <person name="Huo Q."/>
            <person name="Li W."/>
            <person name="Guo W."/>
            <person name="Chen H."/>
            <person name="Zhou L."/>
            <person name="Ni X."/>
            <person name="Tian J."/>
            <person name="Zhou Y."/>
            <person name="Sheng Y."/>
            <person name="Liu T."/>
            <person name="Pan Y."/>
            <person name="Xia L."/>
            <person name="Li J."/>
            <person name="Zhao F."/>
            <person name="Cao W."/>
        </authorList>
    </citation>
    <scope>NUCLEOTIDE SEQUENCE</scope>
    <source>
        <strain evidence="1">Dsil-2018</strain>
    </source>
</reference>
<keyword evidence="2" id="KW-1185">Reference proteome</keyword>
<proteinExistence type="predicted"/>
<name>A0ACB8E0H9_DERSI</name>
<dbReference type="Proteomes" id="UP000821865">
    <property type="component" value="Chromosome 1"/>
</dbReference>
<organism evidence="1 2">
    <name type="scientific">Dermacentor silvarum</name>
    <name type="common">Tick</name>
    <dbReference type="NCBI Taxonomy" id="543639"/>
    <lineage>
        <taxon>Eukaryota</taxon>
        <taxon>Metazoa</taxon>
        <taxon>Ecdysozoa</taxon>
        <taxon>Arthropoda</taxon>
        <taxon>Chelicerata</taxon>
        <taxon>Arachnida</taxon>
        <taxon>Acari</taxon>
        <taxon>Parasitiformes</taxon>
        <taxon>Ixodida</taxon>
        <taxon>Ixodoidea</taxon>
        <taxon>Ixodidae</taxon>
        <taxon>Rhipicephalinae</taxon>
        <taxon>Dermacentor</taxon>
    </lineage>
</organism>
<accession>A0ACB8E0H9</accession>
<sequence length="153" mass="17294">MKFEEFDACSRVTAPDAPKDQHIRVVEPLVRSWDINFSVRKDEKQAAIFSSLTGNVEVLLVKLPGNLHGKLHRDTEADVIKLYNVAQDVFEHFACDTSGTPIEDKTRLFLEIFASLGSIQGTGYGPRRVMRYINFFAHHASAKHARFQNLGSF</sequence>
<gene>
    <name evidence="1" type="ORF">HPB49_013460</name>
</gene>
<evidence type="ECO:0000313" key="1">
    <source>
        <dbReference type="EMBL" id="KAH7980153.1"/>
    </source>
</evidence>